<name>A0A1G2BY70_9BACT</name>
<proteinExistence type="predicted"/>
<evidence type="ECO:0000256" key="2">
    <source>
        <dbReference type="ARBA" id="ARBA00023315"/>
    </source>
</evidence>
<dbReference type="GO" id="GO:0006633">
    <property type="term" value="P:fatty acid biosynthetic process"/>
    <property type="evidence" value="ECO:0007669"/>
    <property type="project" value="InterPro"/>
</dbReference>
<feature type="domain" description="Beta-ketoacyl-[acyl-carrier-protein] synthase III N-terminal" evidence="4">
    <location>
        <begin position="136"/>
        <end position="207"/>
    </location>
</feature>
<sequence>MEAAHKCRIVSWGHTEVTDDPRFEALSQAEFIKRKMSEAARRQLLGEAEHNSDEAIAREEADWISKTGITRRVFFGGSTSELAAIAAKKCLAKAQILPGQLDVIIGGTNTGPGYPSLADHIKLALGDSTSSAVCWDISEACPVGAISVFNGWSIVRSGIGRYVLVVCAEKATTLAPADNWLAANLFGDASFGLLLSVGDKESFQFFDGHCLPFDGNIDKVVKTEHGFSQDGPSVHKFVGREVVDTIVQAARAADLDPGDIDHFIPHQPSGKTLELLRRKLQSAWPTFSGHFHDNVGFTGNVSGASTGSVISRKTEQGIIKPGDLVFVSTFGSGLSIFNYGFRA</sequence>
<organism evidence="5 6">
    <name type="scientific">Candidatus Komeilibacteria bacterium RIFOXYC1_FULL_37_11</name>
    <dbReference type="NCBI Taxonomy" id="1798555"/>
    <lineage>
        <taxon>Bacteria</taxon>
        <taxon>Candidatus Komeiliibacteriota</taxon>
    </lineage>
</organism>
<feature type="domain" description="Beta-ketoacyl-[acyl-carrier-protein] synthase III C-terminal" evidence="3">
    <location>
        <begin position="252"/>
        <end position="336"/>
    </location>
</feature>
<dbReference type="AlphaFoldDB" id="A0A1G2BY70"/>
<dbReference type="PANTHER" id="PTHR34069:SF2">
    <property type="entry name" value="BETA-KETOACYL-[ACYL-CARRIER-PROTEIN] SYNTHASE III"/>
    <property type="match status" value="1"/>
</dbReference>
<gene>
    <name evidence="5" type="ORF">A2406_00925</name>
</gene>
<comment type="caution">
    <text evidence="5">The sequence shown here is derived from an EMBL/GenBank/DDBJ whole genome shotgun (WGS) entry which is preliminary data.</text>
</comment>
<evidence type="ECO:0000313" key="6">
    <source>
        <dbReference type="Proteomes" id="UP000177626"/>
    </source>
</evidence>
<evidence type="ECO:0000313" key="5">
    <source>
        <dbReference type="EMBL" id="OGY93300.1"/>
    </source>
</evidence>
<protein>
    <recommendedName>
        <fullName evidence="7">Beta-ketoacyl-[acyl-carrier-protein] synthase III C-terminal domain-containing protein</fullName>
    </recommendedName>
</protein>
<dbReference type="Pfam" id="PF08545">
    <property type="entry name" value="ACP_syn_III"/>
    <property type="match status" value="1"/>
</dbReference>
<dbReference type="InterPro" id="IPR013751">
    <property type="entry name" value="ACP_syn_III_N"/>
</dbReference>
<dbReference type="SUPFAM" id="SSF53901">
    <property type="entry name" value="Thiolase-like"/>
    <property type="match status" value="1"/>
</dbReference>
<accession>A0A1G2BY70</accession>
<keyword evidence="1" id="KW-0808">Transferase</keyword>
<evidence type="ECO:0000259" key="3">
    <source>
        <dbReference type="Pfam" id="PF08541"/>
    </source>
</evidence>
<dbReference type="GO" id="GO:0044550">
    <property type="term" value="P:secondary metabolite biosynthetic process"/>
    <property type="evidence" value="ECO:0007669"/>
    <property type="project" value="TreeGrafter"/>
</dbReference>
<keyword evidence="2" id="KW-0012">Acyltransferase</keyword>
<reference evidence="5 6" key="1">
    <citation type="journal article" date="2016" name="Nat. Commun.">
        <title>Thousands of microbial genomes shed light on interconnected biogeochemical processes in an aquifer system.</title>
        <authorList>
            <person name="Anantharaman K."/>
            <person name="Brown C.T."/>
            <person name="Hug L.A."/>
            <person name="Sharon I."/>
            <person name="Castelle C.J."/>
            <person name="Probst A.J."/>
            <person name="Thomas B.C."/>
            <person name="Singh A."/>
            <person name="Wilkins M.J."/>
            <person name="Karaoz U."/>
            <person name="Brodie E.L."/>
            <person name="Williams K.H."/>
            <person name="Hubbard S.S."/>
            <person name="Banfield J.F."/>
        </authorList>
    </citation>
    <scope>NUCLEOTIDE SEQUENCE [LARGE SCALE GENOMIC DNA]</scope>
</reference>
<dbReference type="Proteomes" id="UP000177626">
    <property type="component" value="Unassembled WGS sequence"/>
</dbReference>
<dbReference type="Gene3D" id="3.40.47.10">
    <property type="match status" value="2"/>
</dbReference>
<dbReference type="EMBL" id="MHKQ01000024">
    <property type="protein sequence ID" value="OGY93300.1"/>
    <property type="molecule type" value="Genomic_DNA"/>
</dbReference>
<evidence type="ECO:0008006" key="7">
    <source>
        <dbReference type="Google" id="ProtNLM"/>
    </source>
</evidence>
<evidence type="ECO:0000256" key="1">
    <source>
        <dbReference type="ARBA" id="ARBA00022679"/>
    </source>
</evidence>
<dbReference type="PANTHER" id="PTHR34069">
    <property type="entry name" value="3-OXOACYL-[ACYL-CARRIER-PROTEIN] SYNTHASE 3"/>
    <property type="match status" value="1"/>
</dbReference>
<evidence type="ECO:0000259" key="4">
    <source>
        <dbReference type="Pfam" id="PF08545"/>
    </source>
</evidence>
<dbReference type="InterPro" id="IPR013747">
    <property type="entry name" value="ACP_syn_III_C"/>
</dbReference>
<dbReference type="Pfam" id="PF08541">
    <property type="entry name" value="ACP_syn_III_C"/>
    <property type="match status" value="1"/>
</dbReference>
<dbReference type="InterPro" id="IPR016039">
    <property type="entry name" value="Thiolase-like"/>
</dbReference>
<dbReference type="GO" id="GO:0004315">
    <property type="term" value="F:3-oxoacyl-[acyl-carrier-protein] synthase activity"/>
    <property type="evidence" value="ECO:0007669"/>
    <property type="project" value="InterPro"/>
</dbReference>